<dbReference type="GO" id="GO:0007094">
    <property type="term" value="P:mitotic spindle assembly checkpoint signaling"/>
    <property type="evidence" value="ECO:0007669"/>
    <property type="project" value="TreeGrafter"/>
</dbReference>
<comment type="caution">
    <text evidence="3">The sequence shown here is derived from an EMBL/GenBank/DDBJ whole genome shotgun (WGS) entry which is preliminary data.</text>
</comment>
<dbReference type="InterPro" id="IPR055402">
    <property type="entry name" value="KNTC1_N"/>
</dbReference>
<dbReference type="Pfam" id="PF24520">
    <property type="entry name" value="ARM_KNTC1_1st"/>
    <property type="match status" value="1"/>
</dbReference>
<protein>
    <submittedName>
        <fullName evidence="3">RNase H domain-containing protein</fullName>
    </submittedName>
</protein>
<dbReference type="EMBL" id="BPLQ01004891">
    <property type="protein sequence ID" value="GIY11293.1"/>
    <property type="molecule type" value="Genomic_DNA"/>
</dbReference>
<evidence type="ECO:0000313" key="3">
    <source>
        <dbReference type="EMBL" id="GIY11293.1"/>
    </source>
</evidence>
<dbReference type="InterPro" id="IPR036322">
    <property type="entry name" value="WD40_repeat_dom_sf"/>
</dbReference>
<dbReference type="GO" id="GO:0031267">
    <property type="term" value="F:small GTPase binding"/>
    <property type="evidence" value="ECO:0007669"/>
    <property type="project" value="TreeGrafter"/>
</dbReference>
<dbReference type="Pfam" id="PF24506">
    <property type="entry name" value="KNTC1_N"/>
    <property type="match status" value="1"/>
</dbReference>
<organism evidence="3 4">
    <name type="scientific">Caerostris darwini</name>
    <dbReference type="NCBI Taxonomy" id="1538125"/>
    <lineage>
        <taxon>Eukaryota</taxon>
        <taxon>Metazoa</taxon>
        <taxon>Ecdysozoa</taxon>
        <taxon>Arthropoda</taxon>
        <taxon>Chelicerata</taxon>
        <taxon>Arachnida</taxon>
        <taxon>Araneae</taxon>
        <taxon>Araneomorphae</taxon>
        <taxon>Entelegynae</taxon>
        <taxon>Araneoidea</taxon>
        <taxon>Araneidae</taxon>
        <taxon>Caerostris</taxon>
    </lineage>
</organism>
<dbReference type="SUPFAM" id="SSF50998">
    <property type="entry name" value="Quinoprotein alcohol dehydrogenase-like"/>
    <property type="match status" value="1"/>
</dbReference>
<dbReference type="Proteomes" id="UP001054837">
    <property type="component" value="Unassembled WGS sequence"/>
</dbReference>
<dbReference type="GO" id="GO:1990423">
    <property type="term" value="C:RZZ complex"/>
    <property type="evidence" value="ECO:0007669"/>
    <property type="project" value="TreeGrafter"/>
</dbReference>
<gene>
    <name evidence="3" type="primary">AVEN_87985_1</name>
    <name evidence="3" type="ORF">CDAR_404521</name>
</gene>
<feature type="domain" description="KNTC1 N-terminal" evidence="1">
    <location>
        <begin position="25"/>
        <end position="400"/>
    </location>
</feature>
<evidence type="ECO:0000259" key="1">
    <source>
        <dbReference type="Pfam" id="PF24506"/>
    </source>
</evidence>
<dbReference type="GO" id="GO:0000070">
    <property type="term" value="P:mitotic sister chromatid segregation"/>
    <property type="evidence" value="ECO:0007669"/>
    <property type="project" value="TreeGrafter"/>
</dbReference>
<name>A0AAV4QNM9_9ARAC</name>
<keyword evidence="4" id="KW-1185">Reference proteome</keyword>
<dbReference type="InterPro" id="IPR011047">
    <property type="entry name" value="Quinoprotein_ADH-like_sf"/>
</dbReference>
<sequence>MWQGMNSENFNSSVKYENTGIISSPFQVKTLPLIKKFHNKFIDEEPSIYCTSSPLYIIVAEYNKISIFSEDSLELLWNIEIEEKVCCVSLSDDSCLLLIAETSGQIQLFHIPTKTSLWSYICQKTESPSITEEAFIISNCSDFLKIYILTREKIVLEFSNISVSSIYNAIENEDKFYNFDTVNLKEMDLKTFYPECKIINIFQMFCNHSVIGLGIQSLIEISDLTLFSAEDGIMYDLKPDWEYNLNEEELFKCYDFSANDNAIKAVNTRDGNYIVFLNQKHFINIMCSYTFIVLETLGNHNGKGSIKDFVLNEAVDQNSCLVSDCKIGLLMETESENFTYVFEIRKFPSFEIIYSFNLSQFAKIAECKPNQDFWYLIDGSVLEDSGEKYVTDLSVKAVSEALPEARLLGLVNRRKFVEAEKLAKESDLNFEVIYKTKFKCILNDLSLNKYINSSESEIDNVWKELLEVLNHIKDVEFVKSAILYPLTNASFMKKLLFCIKDWLIKNEEVQSIQDVISQINKVLNKITTHEIISKDNESYLNLKDFLAKDLSDYLISEFQNGNLNTTFIIWQRHKDELLLSLNEDSIKQILQALPDLLPSQHLISFLCDDFLPLIFLNNFNSI</sequence>
<dbReference type="PANTHER" id="PTHR15688:SF1">
    <property type="entry name" value="KINETOCHORE-ASSOCIATED PROTEIN 1"/>
    <property type="match status" value="1"/>
</dbReference>
<dbReference type="AlphaFoldDB" id="A0AAV4QNM9"/>
<dbReference type="GO" id="GO:0005828">
    <property type="term" value="C:kinetochore microtubule"/>
    <property type="evidence" value="ECO:0007669"/>
    <property type="project" value="TreeGrafter"/>
</dbReference>
<dbReference type="SUPFAM" id="SSF50978">
    <property type="entry name" value="WD40 repeat-like"/>
    <property type="match status" value="1"/>
</dbReference>
<feature type="non-terminal residue" evidence="3">
    <location>
        <position position="622"/>
    </location>
</feature>
<feature type="domain" description="KNTC1 first ARM-repeats" evidence="2">
    <location>
        <begin position="410"/>
        <end position="618"/>
    </location>
</feature>
<evidence type="ECO:0000313" key="4">
    <source>
        <dbReference type="Proteomes" id="UP001054837"/>
    </source>
</evidence>
<reference evidence="3 4" key="1">
    <citation type="submission" date="2021-06" db="EMBL/GenBank/DDBJ databases">
        <title>Caerostris darwini draft genome.</title>
        <authorList>
            <person name="Kono N."/>
            <person name="Arakawa K."/>
        </authorList>
    </citation>
    <scope>NUCLEOTIDE SEQUENCE [LARGE SCALE GENOMIC DNA]</scope>
</reference>
<evidence type="ECO:0000259" key="2">
    <source>
        <dbReference type="Pfam" id="PF24520"/>
    </source>
</evidence>
<dbReference type="InterPro" id="IPR055403">
    <property type="entry name" value="ARM_KNTC1_1st"/>
</dbReference>
<accession>A0AAV4QNM9</accession>
<dbReference type="GO" id="GO:1903394">
    <property type="term" value="P:protein localization to kinetochore involved in kinetochore assembly"/>
    <property type="evidence" value="ECO:0007669"/>
    <property type="project" value="TreeGrafter"/>
</dbReference>
<dbReference type="InterPro" id="IPR052802">
    <property type="entry name" value="KNTC1"/>
</dbReference>
<dbReference type="GO" id="GO:0005737">
    <property type="term" value="C:cytoplasm"/>
    <property type="evidence" value="ECO:0007669"/>
    <property type="project" value="TreeGrafter"/>
</dbReference>
<proteinExistence type="predicted"/>
<dbReference type="PANTHER" id="PTHR15688">
    <property type="entry name" value="KINETOCHORE-ASSOCIATED PROTEIN 1"/>
    <property type="match status" value="1"/>
</dbReference>